<accession>A0ACA9PSL5</accession>
<evidence type="ECO:0000313" key="2">
    <source>
        <dbReference type="Proteomes" id="UP000789366"/>
    </source>
</evidence>
<keyword evidence="2" id="KW-1185">Reference proteome</keyword>
<organism evidence="1 2">
    <name type="scientific">Cetraspora pellucida</name>
    <dbReference type="NCBI Taxonomy" id="1433469"/>
    <lineage>
        <taxon>Eukaryota</taxon>
        <taxon>Fungi</taxon>
        <taxon>Fungi incertae sedis</taxon>
        <taxon>Mucoromycota</taxon>
        <taxon>Glomeromycotina</taxon>
        <taxon>Glomeromycetes</taxon>
        <taxon>Diversisporales</taxon>
        <taxon>Gigasporaceae</taxon>
        <taxon>Cetraspora</taxon>
    </lineage>
</organism>
<comment type="caution">
    <text evidence="1">The sequence shown here is derived from an EMBL/GenBank/DDBJ whole genome shotgun (WGS) entry which is preliminary data.</text>
</comment>
<proteinExistence type="predicted"/>
<sequence length="126" mass="14870">KFMIKDGIEYMTVAYAYIVGISDSKYSFKADEISKYVLHYMFPMMVKHNPKLHDNSIYFIAKDHVYNSFTTHKTGWLFIVASFIRFEKPNIITIEATDIDYLSSFKEVKEINEELNEDSEQEDNQD</sequence>
<evidence type="ECO:0000313" key="1">
    <source>
        <dbReference type="EMBL" id="CAG8719255.1"/>
    </source>
</evidence>
<dbReference type="EMBL" id="CAJVPW010028780">
    <property type="protein sequence ID" value="CAG8719255.1"/>
    <property type="molecule type" value="Genomic_DNA"/>
</dbReference>
<feature type="non-terminal residue" evidence="1">
    <location>
        <position position="126"/>
    </location>
</feature>
<reference evidence="1" key="1">
    <citation type="submission" date="2021-06" db="EMBL/GenBank/DDBJ databases">
        <authorList>
            <person name="Kallberg Y."/>
            <person name="Tangrot J."/>
            <person name="Rosling A."/>
        </authorList>
    </citation>
    <scope>NUCLEOTIDE SEQUENCE</scope>
    <source>
        <strain evidence="1">28 12/20/2015</strain>
    </source>
</reference>
<feature type="non-terminal residue" evidence="1">
    <location>
        <position position="1"/>
    </location>
</feature>
<dbReference type="Proteomes" id="UP000789366">
    <property type="component" value="Unassembled WGS sequence"/>
</dbReference>
<protein>
    <submittedName>
        <fullName evidence="1">12209_t:CDS:1</fullName>
    </submittedName>
</protein>
<gene>
    <name evidence="1" type="ORF">SPELUC_LOCUS12317</name>
</gene>
<name>A0ACA9PSL5_9GLOM</name>